<sequence length="107" mass="13035">MLCLHSVFTKIWKSTNRDVPRVHRQELSYVTLPDKDFCQFMRKSGGDFLVLPWWQYYCDEEHDQEIGKKNVYLPMYNSIVERIQWYRRHGIFKPADTELKETKSKFL</sequence>
<reference evidence="1" key="1">
    <citation type="submission" date="2022-05" db="EMBL/GenBank/DDBJ databases">
        <authorList>
            <person name="Okamura Y."/>
        </authorList>
    </citation>
    <scope>NUCLEOTIDE SEQUENCE</scope>
</reference>
<comment type="caution">
    <text evidence="1">The sequence shown here is derived from an EMBL/GenBank/DDBJ whole genome shotgun (WGS) entry which is preliminary data.</text>
</comment>
<protein>
    <submittedName>
        <fullName evidence="1">Uncharacterized protein</fullName>
    </submittedName>
</protein>
<name>A0A9P0SXV6_PIEBR</name>
<organism evidence="1 2">
    <name type="scientific">Pieris brassicae</name>
    <name type="common">White butterfly</name>
    <name type="synonym">Large white butterfly</name>
    <dbReference type="NCBI Taxonomy" id="7116"/>
    <lineage>
        <taxon>Eukaryota</taxon>
        <taxon>Metazoa</taxon>
        <taxon>Ecdysozoa</taxon>
        <taxon>Arthropoda</taxon>
        <taxon>Hexapoda</taxon>
        <taxon>Insecta</taxon>
        <taxon>Pterygota</taxon>
        <taxon>Neoptera</taxon>
        <taxon>Endopterygota</taxon>
        <taxon>Lepidoptera</taxon>
        <taxon>Glossata</taxon>
        <taxon>Ditrysia</taxon>
        <taxon>Papilionoidea</taxon>
        <taxon>Pieridae</taxon>
        <taxon>Pierinae</taxon>
        <taxon>Pieris</taxon>
    </lineage>
</organism>
<gene>
    <name evidence="1" type="ORF">PIBRA_LOCUS1172</name>
</gene>
<dbReference type="AlphaFoldDB" id="A0A9P0SXV6"/>
<dbReference type="EMBL" id="CALOZG010000001">
    <property type="protein sequence ID" value="CAH3927476.1"/>
    <property type="molecule type" value="Genomic_DNA"/>
</dbReference>
<evidence type="ECO:0000313" key="1">
    <source>
        <dbReference type="EMBL" id="CAH3927476.1"/>
    </source>
</evidence>
<accession>A0A9P0SXV6</accession>
<dbReference type="Proteomes" id="UP001152562">
    <property type="component" value="Unassembled WGS sequence"/>
</dbReference>
<keyword evidence="2" id="KW-1185">Reference proteome</keyword>
<evidence type="ECO:0000313" key="2">
    <source>
        <dbReference type="Proteomes" id="UP001152562"/>
    </source>
</evidence>
<proteinExistence type="predicted"/>